<keyword evidence="2" id="KW-1185">Reference proteome</keyword>
<comment type="caution">
    <text evidence="1">The sequence shown here is derived from an EMBL/GenBank/DDBJ whole genome shotgun (WGS) entry which is preliminary data.</text>
</comment>
<reference evidence="1 2" key="1">
    <citation type="submission" date="2018-03" db="EMBL/GenBank/DDBJ databases">
        <title>Genomic Encyclopedia of Archaeal and Bacterial Type Strains, Phase II (KMG-II): from individual species to whole genera.</title>
        <authorList>
            <person name="Goeker M."/>
        </authorList>
    </citation>
    <scope>NUCLEOTIDE SEQUENCE [LARGE SCALE GENOMIC DNA]</scope>
    <source>
        <strain evidence="1 2">DSM 44946</strain>
    </source>
</reference>
<dbReference type="AlphaFoldDB" id="A0A2T0LHC5"/>
<proteinExistence type="predicted"/>
<accession>A0A2T0LHC5</accession>
<protein>
    <submittedName>
        <fullName evidence="1">Uncharacterized protein</fullName>
    </submittedName>
</protein>
<dbReference type="EMBL" id="PVNE01000004">
    <property type="protein sequence ID" value="PRX41767.1"/>
    <property type="molecule type" value="Genomic_DNA"/>
</dbReference>
<dbReference type="Proteomes" id="UP000237797">
    <property type="component" value="Unassembled WGS sequence"/>
</dbReference>
<sequence>MVFIIGHVIADPGEVIYKILRHTNNIKTSESTYPGHKHVPQRAEEKYSKYAWICIDRWEIFSLKQLLYRFFGA</sequence>
<evidence type="ECO:0000313" key="1">
    <source>
        <dbReference type="EMBL" id="PRX41767.1"/>
    </source>
</evidence>
<name>A0A2T0LHC5_9BACL</name>
<gene>
    <name evidence="1" type="ORF">CLV97_1047</name>
</gene>
<evidence type="ECO:0000313" key="2">
    <source>
        <dbReference type="Proteomes" id="UP000237797"/>
    </source>
</evidence>
<organism evidence="1 2">
    <name type="scientific">Planifilum fimeticola</name>
    <dbReference type="NCBI Taxonomy" id="201975"/>
    <lineage>
        <taxon>Bacteria</taxon>
        <taxon>Bacillati</taxon>
        <taxon>Bacillota</taxon>
        <taxon>Bacilli</taxon>
        <taxon>Bacillales</taxon>
        <taxon>Thermoactinomycetaceae</taxon>
        <taxon>Planifilum</taxon>
    </lineage>
</organism>